<dbReference type="Gramene" id="TraesLAC5A03G02627600.1">
    <property type="protein sequence ID" value="TraesLAC5A03G02627600.1.CDS1"/>
    <property type="gene ID" value="TraesLAC5A03G02627600"/>
</dbReference>
<dbReference type="Gramene" id="TraesCS5A02G224800.1">
    <property type="protein sequence ID" value="TraesCS5A02G224800.1.cds1"/>
    <property type="gene ID" value="TraesCS5A02G224800"/>
</dbReference>
<dbReference type="Gramene" id="TraesLDM5A03G02676720.1">
    <property type="protein sequence ID" value="TraesLDM5A03G02676720.1.CDS1"/>
    <property type="gene ID" value="TraesLDM5A03G02676720"/>
</dbReference>
<proteinExistence type="predicted"/>
<dbReference type="Gramene" id="TraesJUL5A03G02694120.1">
    <property type="protein sequence ID" value="TraesJUL5A03G02694120.1.CDS1"/>
    <property type="gene ID" value="TraesJUL5A03G02694120"/>
</dbReference>
<name>A0A3B6KHE2_WHEAT</name>
<dbReference type="Gramene" id="TraesARI5A03G02716030.1">
    <property type="protein sequence ID" value="TraesARI5A03G02716030.1.CDS1"/>
    <property type="gene ID" value="TraesARI5A03G02716030"/>
</dbReference>
<keyword evidence="2" id="KW-1185">Reference proteome</keyword>
<dbReference type="Gramene" id="TraesSTA5A03G02664860.1">
    <property type="protein sequence ID" value="TraesSTA5A03G02664860.1.CDS1"/>
    <property type="gene ID" value="TraesSTA5A03G02664860"/>
</dbReference>
<dbReference type="AlphaFoldDB" id="A0A3B6KHE2"/>
<sequence length="219" mass="24352">MRPTKVRSSRDRMNNLPWTSSSFVLASSVGSSTELITDTCEVASSLQCRRLEEQQALSLSGANIHGGGNRLACWRALDAIMDDAQPHRTAVVCVTKAMARGRRQRFEGGRLDRYFLRTCRGWAARRHGLRGGGALVVRRRTRVESRDSRSSCMSRCRRQPQTWRGEESIETMAHAGEPRSCLSAMQNSGRELTQPACISSSQPSFRPCAYLRHPAVSGP</sequence>
<dbReference type="Gramene" id="TraesCAD_scaffold_019047_01G000200.1">
    <property type="protein sequence ID" value="TraesCAD_scaffold_019047_01G000200.1"/>
    <property type="gene ID" value="TraesCAD_scaffold_019047_01G000200"/>
</dbReference>
<evidence type="ECO:0000313" key="1">
    <source>
        <dbReference type="EnsemblPlants" id="TraesCS5A02G224800.1.cds1"/>
    </source>
</evidence>
<dbReference type="EnsemblPlants" id="TraesCS5A02G224800.1">
    <property type="protein sequence ID" value="TraesCS5A02G224800.1.cds1"/>
    <property type="gene ID" value="TraesCS5A02G224800"/>
</dbReference>
<dbReference type="Proteomes" id="UP000019116">
    <property type="component" value="Chromosome 5A"/>
</dbReference>
<accession>A0A3B6KHE2</accession>
<dbReference type="Gramene" id="TraesNOR5A03G02696210.1">
    <property type="protein sequence ID" value="TraesNOR5A03G02696210.1.CDS1"/>
    <property type="gene ID" value="TraesNOR5A03G02696210"/>
</dbReference>
<reference evidence="1" key="1">
    <citation type="submission" date="2018-08" db="EMBL/GenBank/DDBJ databases">
        <authorList>
            <person name="Rossello M."/>
        </authorList>
    </citation>
    <scope>NUCLEOTIDE SEQUENCE [LARGE SCALE GENOMIC DNA]</scope>
    <source>
        <strain evidence="1">cv. Chinese Spring</strain>
    </source>
</reference>
<reference evidence="1" key="2">
    <citation type="submission" date="2018-10" db="UniProtKB">
        <authorList>
            <consortium name="EnsemblPlants"/>
        </authorList>
    </citation>
    <scope>IDENTIFICATION</scope>
</reference>
<evidence type="ECO:0000313" key="2">
    <source>
        <dbReference type="Proteomes" id="UP000019116"/>
    </source>
</evidence>
<dbReference type="Gramene" id="TraesSYM5A03G02703270.1">
    <property type="protein sequence ID" value="TraesSYM5A03G02703270.1.CDS1"/>
    <property type="gene ID" value="TraesSYM5A03G02703270"/>
</dbReference>
<dbReference type="Gramene" id="TraesCS5A03G0575100.1">
    <property type="protein sequence ID" value="TraesCS5A03G0575100.1.CDS1"/>
    <property type="gene ID" value="TraesCS5A03G0575100"/>
</dbReference>
<organism evidence="1">
    <name type="scientific">Triticum aestivum</name>
    <name type="common">Wheat</name>
    <dbReference type="NCBI Taxonomy" id="4565"/>
    <lineage>
        <taxon>Eukaryota</taxon>
        <taxon>Viridiplantae</taxon>
        <taxon>Streptophyta</taxon>
        <taxon>Embryophyta</taxon>
        <taxon>Tracheophyta</taxon>
        <taxon>Spermatophyta</taxon>
        <taxon>Magnoliopsida</taxon>
        <taxon>Liliopsida</taxon>
        <taxon>Poales</taxon>
        <taxon>Poaceae</taxon>
        <taxon>BOP clade</taxon>
        <taxon>Pooideae</taxon>
        <taxon>Triticodae</taxon>
        <taxon>Triticeae</taxon>
        <taxon>Triticinae</taxon>
        <taxon>Triticum</taxon>
    </lineage>
</organism>
<dbReference type="Gramene" id="TraesPARA_EIv1.0_1572840.1">
    <property type="protein sequence ID" value="TraesPARA_EIv1.0_1572840.1.CDS1"/>
    <property type="gene ID" value="TraesPARA_EIv1.0_1572840"/>
</dbReference>
<protein>
    <submittedName>
        <fullName evidence="1">Uncharacterized protein</fullName>
    </submittedName>
</protein>
<dbReference type="Gramene" id="TraesMAC5A03G02672190.1">
    <property type="protein sequence ID" value="TraesMAC5A03G02672190.1.CDS1"/>
    <property type="gene ID" value="TraesMAC5A03G02672190"/>
</dbReference>